<organism evidence="3 4">
    <name type="scientific">Neurospora tetraspora</name>
    <dbReference type="NCBI Taxonomy" id="94610"/>
    <lineage>
        <taxon>Eukaryota</taxon>
        <taxon>Fungi</taxon>
        <taxon>Dikarya</taxon>
        <taxon>Ascomycota</taxon>
        <taxon>Pezizomycotina</taxon>
        <taxon>Sordariomycetes</taxon>
        <taxon>Sordariomycetidae</taxon>
        <taxon>Sordariales</taxon>
        <taxon>Sordariaceae</taxon>
        <taxon>Neurospora</taxon>
    </lineage>
</organism>
<feature type="transmembrane region" description="Helical" evidence="2">
    <location>
        <begin position="138"/>
        <end position="154"/>
    </location>
</feature>
<reference evidence="3" key="1">
    <citation type="journal article" date="2023" name="Mol. Phylogenet. Evol.">
        <title>Genome-scale phylogeny and comparative genomics of the fungal order Sordariales.</title>
        <authorList>
            <person name="Hensen N."/>
            <person name="Bonometti L."/>
            <person name="Westerberg I."/>
            <person name="Brannstrom I.O."/>
            <person name="Guillou S."/>
            <person name="Cros-Aarteil S."/>
            <person name="Calhoun S."/>
            <person name="Haridas S."/>
            <person name="Kuo A."/>
            <person name="Mondo S."/>
            <person name="Pangilinan J."/>
            <person name="Riley R."/>
            <person name="LaButti K."/>
            <person name="Andreopoulos B."/>
            <person name="Lipzen A."/>
            <person name="Chen C."/>
            <person name="Yan M."/>
            <person name="Daum C."/>
            <person name="Ng V."/>
            <person name="Clum A."/>
            <person name="Steindorff A."/>
            <person name="Ohm R.A."/>
            <person name="Martin F."/>
            <person name="Silar P."/>
            <person name="Natvig D.O."/>
            <person name="Lalanne C."/>
            <person name="Gautier V."/>
            <person name="Ament-Velasquez S.L."/>
            <person name="Kruys A."/>
            <person name="Hutchinson M.I."/>
            <person name="Powell A.J."/>
            <person name="Barry K."/>
            <person name="Miller A.N."/>
            <person name="Grigoriev I.V."/>
            <person name="Debuchy R."/>
            <person name="Gladieux P."/>
            <person name="Hiltunen Thoren M."/>
            <person name="Johannesson H."/>
        </authorList>
    </citation>
    <scope>NUCLEOTIDE SEQUENCE</scope>
    <source>
        <strain evidence="3">CBS 560.94</strain>
    </source>
</reference>
<evidence type="ECO:0000256" key="1">
    <source>
        <dbReference type="SAM" id="MobiDB-lite"/>
    </source>
</evidence>
<protein>
    <submittedName>
        <fullName evidence="3">Uncharacterized protein</fullName>
    </submittedName>
</protein>
<evidence type="ECO:0000256" key="2">
    <source>
        <dbReference type="SAM" id="Phobius"/>
    </source>
</evidence>
<dbReference type="GeneID" id="87857767"/>
<keyword evidence="2" id="KW-0812">Transmembrane</keyword>
<accession>A0AAE0MU90</accession>
<evidence type="ECO:0000313" key="4">
    <source>
        <dbReference type="Proteomes" id="UP001278500"/>
    </source>
</evidence>
<keyword evidence="2" id="KW-1133">Transmembrane helix</keyword>
<dbReference type="RefSeq" id="XP_062684588.1">
    <property type="nucleotide sequence ID" value="XM_062820613.1"/>
</dbReference>
<proteinExistence type="predicted"/>
<dbReference type="Proteomes" id="UP001278500">
    <property type="component" value="Unassembled WGS sequence"/>
</dbReference>
<dbReference type="AlphaFoldDB" id="A0AAE0MU90"/>
<gene>
    <name evidence="3" type="ORF">B0H65DRAFT_113354</name>
</gene>
<feature type="region of interest" description="Disordered" evidence="1">
    <location>
        <begin position="45"/>
        <end position="75"/>
    </location>
</feature>
<comment type="caution">
    <text evidence="3">The sequence shown here is derived from an EMBL/GenBank/DDBJ whole genome shotgun (WGS) entry which is preliminary data.</text>
</comment>
<feature type="region of interest" description="Disordered" evidence="1">
    <location>
        <begin position="165"/>
        <end position="184"/>
    </location>
</feature>
<keyword evidence="2" id="KW-0472">Membrane</keyword>
<dbReference type="EMBL" id="JAUEPP010000002">
    <property type="protein sequence ID" value="KAK3351293.1"/>
    <property type="molecule type" value="Genomic_DNA"/>
</dbReference>
<feature type="region of interest" description="Disordered" evidence="1">
    <location>
        <begin position="1"/>
        <end position="24"/>
    </location>
</feature>
<evidence type="ECO:0000313" key="3">
    <source>
        <dbReference type="EMBL" id="KAK3351293.1"/>
    </source>
</evidence>
<sequence>MTDKDWADTKGSSMSPGEERRDAGLGNWALLGKRLRRGAGKTVGWDFNLGSSAGRRQRIPQGSVSSHSSPAHSGLTVSPARMAECKAQQPGPTPGSPACHTGCDRHDWHVLGTAAEVPGATGRLAGGRRTGRHRRKRGRFFFCLTFCTCFPFMSCPSRRTKKSLARTSCPNNSAGQGSMSLDSR</sequence>
<name>A0AAE0MU90_9PEZI</name>
<reference evidence="3" key="2">
    <citation type="submission" date="2023-06" db="EMBL/GenBank/DDBJ databases">
        <authorList>
            <consortium name="Lawrence Berkeley National Laboratory"/>
            <person name="Haridas S."/>
            <person name="Hensen N."/>
            <person name="Bonometti L."/>
            <person name="Westerberg I."/>
            <person name="Brannstrom I.O."/>
            <person name="Guillou S."/>
            <person name="Cros-Aarteil S."/>
            <person name="Calhoun S."/>
            <person name="Kuo A."/>
            <person name="Mondo S."/>
            <person name="Pangilinan J."/>
            <person name="Riley R."/>
            <person name="Labutti K."/>
            <person name="Andreopoulos B."/>
            <person name="Lipzen A."/>
            <person name="Chen C."/>
            <person name="Yanf M."/>
            <person name="Daum C."/>
            <person name="Ng V."/>
            <person name="Clum A."/>
            <person name="Steindorff A."/>
            <person name="Ohm R."/>
            <person name="Martin F."/>
            <person name="Silar P."/>
            <person name="Natvig D."/>
            <person name="Lalanne C."/>
            <person name="Gautier V."/>
            <person name="Ament-Velasquez S.L."/>
            <person name="Kruys A."/>
            <person name="Hutchinson M.I."/>
            <person name="Powell A.J."/>
            <person name="Barry K."/>
            <person name="Miller A.N."/>
            <person name="Grigoriev I.V."/>
            <person name="Debuchy R."/>
            <person name="Gladieux P."/>
            <person name="Thoren M.H."/>
            <person name="Johannesson H."/>
        </authorList>
    </citation>
    <scope>NUCLEOTIDE SEQUENCE</scope>
    <source>
        <strain evidence="3">CBS 560.94</strain>
    </source>
</reference>
<keyword evidence="4" id="KW-1185">Reference proteome</keyword>
<feature type="compositionally biased region" description="Low complexity" evidence="1">
    <location>
        <begin position="63"/>
        <end position="73"/>
    </location>
</feature>